<dbReference type="InterPro" id="IPR036220">
    <property type="entry name" value="UDP-Glc/GDP-Man_DH_C_sf"/>
</dbReference>
<comment type="caution">
    <text evidence="10">The sequence shown here is derived from an EMBL/GenBank/DDBJ whole genome shotgun (WGS) entry which is preliminary data.</text>
</comment>
<dbReference type="InterPro" id="IPR014027">
    <property type="entry name" value="UDP-Glc/GDP-Man_DH_C"/>
</dbReference>
<proteinExistence type="inferred from homology"/>
<dbReference type="EMBL" id="LIUF01000012">
    <property type="protein sequence ID" value="KOX91400.1"/>
    <property type="molecule type" value="Genomic_DNA"/>
</dbReference>
<evidence type="ECO:0000256" key="1">
    <source>
        <dbReference type="ARBA" id="ARBA00006601"/>
    </source>
</evidence>
<keyword evidence="5" id="KW-0520">NAD</keyword>
<dbReference type="InterPro" id="IPR036291">
    <property type="entry name" value="NAD(P)-bd_dom_sf"/>
</dbReference>
<dbReference type="EC" id="1.1.1.336" evidence="2"/>
<protein>
    <recommendedName>
        <fullName evidence="3">UDP-N-acetyl-D-mannosamine dehydrogenase</fullName>
        <ecNumber evidence="2">1.1.1.336</ecNumber>
    </recommendedName>
    <alternativeName>
        <fullName evidence="6">UDP-ManNAc 6-dehydrogenase</fullName>
    </alternativeName>
</protein>
<dbReference type="STRING" id="1705562.AMS69_19125"/>
<evidence type="ECO:0000256" key="7">
    <source>
        <dbReference type="ARBA" id="ARBA00049130"/>
    </source>
</evidence>
<dbReference type="InterPro" id="IPR001732">
    <property type="entry name" value="UDP-Glc/GDP-Man_DH_N"/>
</dbReference>
<dbReference type="PANTHER" id="PTHR43491:SF2">
    <property type="entry name" value="UDP-N-ACETYL-D-MANNOSAMINE DEHYDROGENASE"/>
    <property type="match status" value="1"/>
</dbReference>
<sequence length="426" mass="45118">MSICVHGLGYIGLATASLFANAGTDVTGFDVDEGVIDRLNEGDPNVSEPELESYIQDALESNLTPSHRPQPADVHIICVPTPYDELNDGADLTYVKDAGRTVANVLRSGDTVVLESTVPPGTTTGILAPILSQGDLEIGEDVHLGYTPETVMPGNTLTELRTNDRIVGGVDEDSVSAIKSLYEPLTSGEIHVAADPTTAEFVKLAQNAERNVSIAYANTLALLAENYGIDVRSAISLANNHPRVDILSPGPGVGGHCLPVDPHFLSDGSGATELLDIASQVNSRMPEHVVRMLEDAIDSLEDKTVAVLGITYKGNVSDTRNSPGLEIAKLLGTVTVDTRPAMDGGWDEGSVTIHDPRATDSRLQLVPLDVAVDGADAVIFGAAHDEFAALDPEDIRSKMAGRTVVDPVDVIDTAQWTEQGFDVRTL</sequence>
<dbReference type="SUPFAM" id="SSF52413">
    <property type="entry name" value="UDP-glucose/GDP-mannose dehydrogenase C-terminal domain"/>
    <property type="match status" value="1"/>
</dbReference>
<organism evidence="10 11">
    <name type="scientific">Haloarcula rubripromontorii</name>
    <dbReference type="NCBI Taxonomy" id="1705562"/>
    <lineage>
        <taxon>Archaea</taxon>
        <taxon>Methanobacteriati</taxon>
        <taxon>Methanobacteriota</taxon>
        <taxon>Stenosarchaea group</taxon>
        <taxon>Halobacteria</taxon>
        <taxon>Halobacteriales</taxon>
        <taxon>Haloarculaceae</taxon>
        <taxon>Haloarcula</taxon>
    </lineage>
</organism>
<evidence type="ECO:0000259" key="9">
    <source>
        <dbReference type="SMART" id="SM00984"/>
    </source>
</evidence>
<accession>A0A0N0BMR9</accession>
<dbReference type="SUPFAM" id="SSF48179">
    <property type="entry name" value="6-phosphogluconate dehydrogenase C-terminal domain-like"/>
    <property type="match status" value="1"/>
</dbReference>
<dbReference type="GO" id="GO:0051287">
    <property type="term" value="F:NAD binding"/>
    <property type="evidence" value="ECO:0007669"/>
    <property type="project" value="InterPro"/>
</dbReference>
<gene>
    <name evidence="10" type="ORF">AMS69_19125</name>
</gene>
<reference evidence="10 11" key="1">
    <citation type="submission" date="2015-08" db="EMBL/GenBank/DDBJ databases">
        <title>Genomes of Isolates from Cabo Rojo, PR.</title>
        <authorList>
            <person name="Sanchez-Nieves R.L."/>
            <person name="Montalvo-Rodriguez R."/>
        </authorList>
    </citation>
    <scope>NUCLEOTIDE SEQUENCE [LARGE SCALE GENOMIC DNA]</scope>
    <source>
        <strain evidence="10 11">SL3</strain>
    </source>
</reference>
<dbReference type="PANTHER" id="PTHR43491">
    <property type="entry name" value="UDP-N-ACETYL-D-MANNOSAMINE DEHYDROGENASE"/>
    <property type="match status" value="1"/>
</dbReference>
<evidence type="ECO:0000256" key="2">
    <source>
        <dbReference type="ARBA" id="ARBA00012935"/>
    </source>
</evidence>
<dbReference type="GO" id="GO:0000271">
    <property type="term" value="P:polysaccharide biosynthetic process"/>
    <property type="evidence" value="ECO:0007669"/>
    <property type="project" value="InterPro"/>
</dbReference>
<dbReference type="InterPro" id="IPR008927">
    <property type="entry name" value="6-PGluconate_DH-like_C_sf"/>
</dbReference>
<dbReference type="OrthoDB" id="372050at2157"/>
<evidence type="ECO:0000313" key="10">
    <source>
        <dbReference type="EMBL" id="KOX91400.1"/>
    </source>
</evidence>
<dbReference type="AlphaFoldDB" id="A0A0N0BMR9"/>
<dbReference type="GO" id="GO:0089714">
    <property type="term" value="F:UDP-N-acetyl-D-mannosamine dehydrogenase activity"/>
    <property type="evidence" value="ECO:0007669"/>
    <property type="project" value="UniProtKB-EC"/>
</dbReference>
<keyword evidence="11" id="KW-1185">Reference proteome</keyword>
<evidence type="ECO:0000256" key="8">
    <source>
        <dbReference type="PIRNR" id="PIRNR000124"/>
    </source>
</evidence>
<dbReference type="SUPFAM" id="SSF51735">
    <property type="entry name" value="NAD(P)-binding Rossmann-fold domains"/>
    <property type="match status" value="1"/>
</dbReference>
<dbReference type="InterPro" id="IPR028359">
    <property type="entry name" value="UDP_ManNAc/GlcNAc_DH"/>
</dbReference>
<dbReference type="PIRSF" id="PIRSF000124">
    <property type="entry name" value="UDPglc_GDPman_dh"/>
    <property type="match status" value="1"/>
</dbReference>
<evidence type="ECO:0000256" key="6">
    <source>
        <dbReference type="ARBA" id="ARBA00030172"/>
    </source>
</evidence>
<dbReference type="Gene3D" id="3.40.50.720">
    <property type="entry name" value="NAD(P)-binding Rossmann-like Domain"/>
    <property type="match status" value="2"/>
</dbReference>
<keyword evidence="4" id="KW-0560">Oxidoreductase</keyword>
<dbReference type="GO" id="GO:0016628">
    <property type="term" value="F:oxidoreductase activity, acting on the CH-CH group of donors, NAD or NADP as acceptor"/>
    <property type="evidence" value="ECO:0007669"/>
    <property type="project" value="InterPro"/>
</dbReference>
<dbReference type="Proteomes" id="UP000037729">
    <property type="component" value="Unassembled WGS sequence"/>
</dbReference>
<dbReference type="SMART" id="SM00984">
    <property type="entry name" value="UDPG_MGDP_dh_C"/>
    <property type="match status" value="1"/>
</dbReference>
<dbReference type="Pfam" id="PF03721">
    <property type="entry name" value="UDPG_MGDP_dh_N"/>
    <property type="match status" value="1"/>
</dbReference>
<evidence type="ECO:0000256" key="5">
    <source>
        <dbReference type="ARBA" id="ARBA00023027"/>
    </source>
</evidence>
<evidence type="ECO:0000256" key="4">
    <source>
        <dbReference type="ARBA" id="ARBA00023002"/>
    </source>
</evidence>
<dbReference type="PIRSF" id="PIRSF500136">
    <property type="entry name" value="UDP_ManNAc_DH"/>
    <property type="match status" value="1"/>
</dbReference>
<dbReference type="InterPro" id="IPR014026">
    <property type="entry name" value="UDP-Glc/GDP-Man_DH_dimer"/>
</dbReference>
<dbReference type="Pfam" id="PF03720">
    <property type="entry name" value="UDPG_MGDP_dh_C"/>
    <property type="match status" value="1"/>
</dbReference>
<dbReference type="Pfam" id="PF00984">
    <property type="entry name" value="UDPG_MGDP_dh"/>
    <property type="match status" value="1"/>
</dbReference>
<evidence type="ECO:0000256" key="3">
    <source>
        <dbReference type="ARBA" id="ARBA00016796"/>
    </source>
</evidence>
<name>A0A0N0BMR9_9EURY</name>
<dbReference type="PATRIC" id="fig|1705562.3.peg.3904"/>
<comment type="similarity">
    <text evidence="1 8">Belongs to the UDP-glucose/GDP-mannose dehydrogenase family.</text>
</comment>
<evidence type="ECO:0000313" key="11">
    <source>
        <dbReference type="Proteomes" id="UP000037729"/>
    </source>
</evidence>
<comment type="catalytic activity">
    <reaction evidence="7">
        <text>UDP-N-acetyl-alpha-D-mannosamine + 2 NAD(+) + H2O = UDP-N-acetyl-alpha-D-mannosaminouronate + 2 NADH + 3 H(+)</text>
        <dbReference type="Rhea" id="RHEA:25780"/>
        <dbReference type="ChEBI" id="CHEBI:15377"/>
        <dbReference type="ChEBI" id="CHEBI:15378"/>
        <dbReference type="ChEBI" id="CHEBI:57540"/>
        <dbReference type="ChEBI" id="CHEBI:57945"/>
        <dbReference type="ChEBI" id="CHEBI:68623"/>
        <dbReference type="ChEBI" id="CHEBI:70731"/>
        <dbReference type="EC" id="1.1.1.336"/>
    </reaction>
</comment>
<dbReference type="InterPro" id="IPR017476">
    <property type="entry name" value="UDP-Glc/GDP-Man"/>
</dbReference>
<dbReference type="RefSeq" id="WP_053969623.1">
    <property type="nucleotide sequence ID" value="NZ_LIUF01000012.1"/>
</dbReference>
<feature type="domain" description="UDP-glucose/GDP-mannose dehydrogenase C-terminal" evidence="9">
    <location>
        <begin position="306"/>
        <end position="413"/>
    </location>
</feature>
<dbReference type="NCBIfam" id="TIGR03026">
    <property type="entry name" value="NDP-sugDHase"/>
    <property type="match status" value="1"/>
</dbReference>